<accession>A0A2A4HYB5</accession>
<dbReference type="RefSeq" id="WP_096612406.1">
    <property type="nucleotide sequence ID" value="NZ_NWVD01000004.1"/>
</dbReference>
<dbReference type="AlphaFoldDB" id="A0A2A4HYB5"/>
<keyword evidence="2" id="KW-1185">Reference proteome</keyword>
<comment type="caution">
    <text evidence="1">The sequence shown here is derived from an EMBL/GenBank/DDBJ whole genome shotgun (WGS) entry which is preliminary data.</text>
</comment>
<evidence type="ECO:0000313" key="2">
    <source>
        <dbReference type="Proteomes" id="UP000218784"/>
    </source>
</evidence>
<name>A0A2A4HYB5_9SPHN</name>
<reference evidence="1 2" key="1">
    <citation type="submission" date="2017-09" db="EMBL/GenBank/DDBJ databases">
        <title>Sphingomonas ginsenosidimutans KACC 14949, whole genome shotgun sequence.</title>
        <authorList>
            <person name="Feng G."/>
            <person name="Zhu H."/>
        </authorList>
    </citation>
    <scope>NUCLEOTIDE SEQUENCE [LARGE SCALE GENOMIC DNA]</scope>
    <source>
        <strain evidence="1 2">KACC 14949</strain>
    </source>
</reference>
<sequence>MGRTLSKDDMLAGGLIDAMTLPPADAYAGGFLLFAEGYRSGQFTARDSSGQFNDAVPGSLTNPTQAQYAANPGYITFPGGVATQPMAVPRERVALDLSTDSFILSVVLNASAPAAAAFLLGNQVDTTGPGFKLVAQTNGNIQPMVTINGQNLFGNSFGGALDGADHRLFVAFDHKSGDLHVAIDGNGLTVMPALYDATGGGAGTKQATDFFFGGSSVGGTAAQYPAMKLGAAHLLVFRKGLPINLPEVAARLNTAPRRPLTNTELRASASLRAHLTVIGQSNENGSASVPDGIRARGPLLADGVRPNGGAKGSMWPRLSELAGLRDRHLMVGNYAVGSTSILHDWCGVLRAWTNGLKIDKGTYTLAGGNVYKATAVPAQATASTVQPAGTGATQTGADNITWTYMAAARAQDVDGYIYPHTDAYFDPNGYMAAAKAGYDKARGYDIKAVYIALGQQDWTLGTTRAEFARGLVIAATYWRSVGARVLLGVTNYGAAGTFDQWLTSNAGATPNTSAATDTAPGVGGWWDALQALAGDPMVRPGDNARYALGVLPSQAALGTRAHLVPGMEGDGIHANNPGLKARAAALDAAIQTAGWW</sequence>
<dbReference type="Proteomes" id="UP000218784">
    <property type="component" value="Unassembled WGS sequence"/>
</dbReference>
<proteinExistence type="predicted"/>
<evidence type="ECO:0000313" key="1">
    <source>
        <dbReference type="EMBL" id="PCG08678.1"/>
    </source>
</evidence>
<dbReference type="EMBL" id="NWVD01000004">
    <property type="protein sequence ID" value="PCG08678.1"/>
    <property type="molecule type" value="Genomic_DNA"/>
</dbReference>
<protein>
    <submittedName>
        <fullName evidence="1">Uncharacterized protein</fullName>
    </submittedName>
</protein>
<organism evidence="1 2">
    <name type="scientific">Sphingomonas ginsenosidimutans</name>
    <dbReference type="NCBI Taxonomy" id="862134"/>
    <lineage>
        <taxon>Bacteria</taxon>
        <taxon>Pseudomonadati</taxon>
        <taxon>Pseudomonadota</taxon>
        <taxon>Alphaproteobacteria</taxon>
        <taxon>Sphingomonadales</taxon>
        <taxon>Sphingomonadaceae</taxon>
        <taxon>Sphingomonas</taxon>
    </lineage>
</organism>
<gene>
    <name evidence="1" type="ORF">COA17_11005</name>
</gene>